<gene>
    <name evidence="1" type="ORF">HAX54_046859</name>
</gene>
<protein>
    <submittedName>
        <fullName evidence="1">Uncharacterized protein</fullName>
    </submittedName>
</protein>
<comment type="caution">
    <text evidence="1">The sequence shown here is derived from an EMBL/GenBank/DDBJ whole genome shotgun (WGS) entry which is preliminary data.</text>
</comment>
<dbReference type="Proteomes" id="UP000823775">
    <property type="component" value="Unassembled WGS sequence"/>
</dbReference>
<name>A0ABS8SSF6_DATST</name>
<organism evidence="1 2">
    <name type="scientific">Datura stramonium</name>
    <name type="common">Jimsonweed</name>
    <name type="synonym">Common thornapple</name>
    <dbReference type="NCBI Taxonomy" id="4076"/>
    <lineage>
        <taxon>Eukaryota</taxon>
        <taxon>Viridiplantae</taxon>
        <taxon>Streptophyta</taxon>
        <taxon>Embryophyta</taxon>
        <taxon>Tracheophyta</taxon>
        <taxon>Spermatophyta</taxon>
        <taxon>Magnoliopsida</taxon>
        <taxon>eudicotyledons</taxon>
        <taxon>Gunneridae</taxon>
        <taxon>Pentapetalae</taxon>
        <taxon>asterids</taxon>
        <taxon>lamiids</taxon>
        <taxon>Solanales</taxon>
        <taxon>Solanaceae</taxon>
        <taxon>Solanoideae</taxon>
        <taxon>Datureae</taxon>
        <taxon>Datura</taxon>
    </lineage>
</organism>
<dbReference type="EMBL" id="JACEIK010000746">
    <property type="protein sequence ID" value="MCD7461710.1"/>
    <property type="molecule type" value="Genomic_DNA"/>
</dbReference>
<accession>A0ABS8SSF6</accession>
<sequence>MESHRHSSDMAYVTHRKHWCMEPDVATVSWRYGLAAHKLCWAAKISVPIQVASEMIPVLYFPRPSLENESKAILKPEIIGNFKLKK</sequence>
<keyword evidence="2" id="KW-1185">Reference proteome</keyword>
<evidence type="ECO:0000313" key="2">
    <source>
        <dbReference type="Proteomes" id="UP000823775"/>
    </source>
</evidence>
<evidence type="ECO:0000313" key="1">
    <source>
        <dbReference type="EMBL" id="MCD7461710.1"/>
    </source>
</evidence>
<feature type="non-terminal residue" evidence="1">
    <location>
        <position position="86"/>
    </location>
</feature>
<proteinExistence type="predicted"/>
<reference evidence="1 2" key="1">
    <citation type="journal article" date="2021" name="BMC Genomics">
        <title>Datura genome reveals duplications of psychoactive alkaloid biosynthetic genes and high mutation rate following tissue culture.</title>
        <authorList>
            <person name="Rajewski A."/>
            <person name="Carter-House D."/>
            <person name="Stajich J."/>
            <person name="Litt A."/>
        </authorList>
    </citation>
    <scope>NUCLEOTIDE SEQUENCE [LARGE SCALE GENOMIC DNA]</scope>
    <source>
        <strain evidence="1">AR-01</strain>
    </source>
</reference>